<dbReference type="Proteomes" id="UP000829647">
    <property type="component" value="Chromosome"/>
</dbReference>
<dbReference type="RefSeq" id="WP_247976311.1">
    <property type="nucleotide sequence ID" value="NZ_CP095848.1"/>
</dbReference>
<proteinExistence type="predicted"/>
<name>A0ABY4JBS3_9BACT</name>
<sequence length="377" mass="40646">MLLLVGSRCTLAGQDAVLVITRGGTYSGRYESNSSERACIRIATTEPVILENCVLRGPGRLIDATTGGARLTVRNCRGYGLPPTIDNQARGRFLEINSGVSLRVEHNYLEQTAGMLAYQWSGDGSAAQTLTVRYNSARNIDGRYRNGGGAHVSFLQLNEVHGVGHIDISWNQVINEPNNSLVEDNINLHNSSGTATSPLRIHDNYIQGAYPVPATAPKFTGSGITMDGDASSALTTTAYADVYRNHIVSTCNAAMNIAAGHHNVFHHNRMITSGLLPDSTRLPSTYSGASIFNFYRKPATVFFANRIENNTIGFVSWGRNSPSPDRHDLSTGACAECTGTTHLPGPITLQLEQQELKNWQARLAQTGQVAGTTATTP</sequence>
<reference evidence="1 2" key="1">
    <citation type="submission" date="2022-04" db="EMBL/GenBank/DDBJ databases">
        <title>Hymenobacter sp. isolated from the air.</title>
        <authorList>
            <person name="Won M."/>
            <person name="Lee C.-M."/>
            <person name="Woen H.-Y."/>
            <person name="Kwon S.-W."/>
        </authorList>
    </citation>
    <scope>NUCLEOTIDE SEQUENCE [LARGE SCALE GENOMIC DNA]</scope>
    <source>
        <strain evidence="2">5516 S-25</strain>
    </source>
</reference>
<dbReference type="InterPro" id="IPR011050">
    <property type="entry name" value="Pectin_lyase_fold/virulence"/>
</dbReference>
<gene>
    <name evidence="1" type="ORF">MWH26_05040</name>
</gene>
<evidence type="ECO:0000313" key="1">
    <source>
        <dbReference type="EMBL" id="UPL50273.1"/>
    </source>
</evidence>
<accession>A0ABY4JBS3</accession>
<evidence type="ECO:0000313" key="2">
    <source>
        <dbReference type="Proteomes" id="UP000829647"/>
    </source>
</evidence>
<dbReference type="SUPFAM" id="SSF51126">
    <property type="entry name" value="Pectin lyase-like"/>
    <property type="match status" value="1"/>
</dbReference>
<protein>
    <recommendedName>
        <fullName evidence="3">Right handed beta helix domain-containing protein</fullName>
    </recommendedName>
</protein>
<organism evidence="1 2">
    <name type="scientific">Hymenobacter sublimis</name>
    <dbReference type="NCBI Taxonomy" id="2933777"/>
    <lineage>
        <taxon>Bacteria</taxon>
        <taxon>Pseudomonadati</taxon>
        <taxon>Bacteroidota</taxon>
        <taxon>Cytophagia</taxon>
        <taxon>Cytophagales</taxon>
        <taxon>Hymenobacteraceae</taxon>
        <taxon>Hymenobacter</taxon>
    </lineage>
</organism>
<dbReference type="EMBL" id="CP095848">
    <property type="protein sequence ID" value="UPL50273.1"/>
    <property type="molecule type" value="Genomic_DNA"/>
</dbReference>
<evidence type="ECO:0008006" key="3">
    <source>
        <dbReference type="Google" id="ProtNLM"/>
    </source>
</evidence>
<keyword evidence="2" id="KW-1185">Reference proteome</keyword>